<comment type="caution">
    <text evidence="2">The sequence shown here is derived from an EMBL/GenBank/DDBJ whole genome shotgun (WGS) entry which is preliminary data.</text>
</comment>
<keyword evidence="1" id="KW-0732">Signal</keyword>
<dbReference type="Proteomes" id="UP001218218">
    <property type="component" value="Unassembled WGS sequence"/>
</dbReference>
<feature type="signal peptide" evidence="1">
    <location>
        <begin position="1"/>
        <end position="16"/>
    </location>
</feature>
<keyword evidence="3" id="KW-1185">Reference proteome</keyword>
<feature type="chain" id="PRO_5042007553" evidence="1">
    <location>
        <begin position="17"/>
        <end position="580"/>
    </location>
</feature>
<name>A0AAD6Z4N5_9AGAR</name>
<gene>
    <name evidence="2" type="ORF">DFH08DRAFT_1051655</name>
</gene>
<evidence type="ECO:0000256" key="1">
    <source>
        <dbReference type="SAM" id="SignalP"/>
    </source>
</evidence>
<dbReference type="EMBL" id="JARIHO010000089">
    <property type="protein sequence ID" value="KAJ7307006.1"/>
    <property type="molecule type" value="Genomic_DNA"/>
</dbReference>
<reference evidence="2" key="1">
    <citation type="submission" date="2023-03" db="EMBL/GenBank/DDBJ databases">
        <title>Massive genome expansion in bonnet fungi (Mycena s.s.) driven by repeated elements and novel gene families across ecological guilds.</title>
        <authorList>
            <consortium name="Lawrence Berkeley National Laboratory"/>
            <person name="Harder C.B."/>
            <person name="Miyauchi S."/>
            <person name="Viragh M."/>
            <person name="Kuo A."/>
            <person name="Thoen E."/>
            <person name="Andreopoulos B."/>
            <person name="Lu D."/>
            <person name="Skrede I."/>
            <person name="Drula E."/>
            <person name="Henrissat B."/>
            <person name="Morin E."/>
            <person name="Kohler A."/>
            <person name="Barry K."/>
            <person name="LaButti K."/>
            <person name="Morin E."/>
            <person name="Salamov A."/>
            <person name="Lipzen A."/>
            <person name="Mereny Z."/>
            <person name="Hegedus B."/>
            <person name="Baldrian P."/>
            <person name="Stursova M."/>
            <person name="Weitz H."/>
            <person name="Taylor A."/>
            <person name="Grigoriev I.V."/>
            <person name="Nagy L.G."/>
            <person name="Martin F."/>
            <person name="Kauserud H."/>
        </authorList>
    </citation>
    <scope>NUCLEOTIDE SEQUENCE</scope>
    <source>
        <strain evidence="2">CBHHK002</strain>
    </source>
</reference>
<sequence length="580" mass="64927">MNWLLLLLSVIRFLSSLMCRQQPPPKNIFENTGGGVRWRQWSSFADTAFPTAASPRPLDEYIALIETLQLDSEPVLESVSYYRYLAPFGHALLLCRLRHPVYGPIALFLQRWADGCNMAPASPDSSPEEVTVICTASADADLIQKPHLLCRTMTFPDPESSPPTLYDLLTLADVVRVQSPIYTLDNIPCIFFAETIYTGLERLFCGESCSKSKEGSPDIQRPLPLLMAVSNDYEDEINKIISAFPRGRREFGERMETHRLENLRWEEKLRVAAGVRSPPRTQRAWVRAQGCQLTFAVLELLIFGDGGVESSNIQKQVTKWARNGSKKSNFRVRRARTIQNAAALSRNVDFDTAEARVHAPPGSPLVVPEPLHGQNHYTNIQNHLYFDLTILYSLEVAKCINPDSKLLEEEPTIDDATKTEEGLWDSYTRVEQPLQSTSHYWRSLTLQAEVAITVVGGVPPAHPVKHYLSPGALAPVLRSGAQAQMPDVFPVAQPIFTEEALANTSARLMKAGSTDPFHLHQQFMNMTRLRLRDPHPTKDYRGGNYAGLLWKKKVVAEERGILPVVEREGGNGQQPFSAAS</sequence>
<organism evidence="2 3">
    <name type="scientific">Mycena albidolilacea</name>
    <dbReference type="NCBI Taxonomy" id="1033008"/>
    <lineage>
        <taxon>Eukaryota</taxon>
        <taxon>Fungi</taxon>
        <taxon>Dikarya</taxon>
        <taxon>Basidiomycota</taxon>
        <taxon>Agaricomycotina</taxon>
        <taxon>Agaricomycetes</taxon>
        <taxon>Agaricomycetidae</taxon>
        <taxon>Agaricales</taxon>
        <taxon>Marasmiineae</taxon>
        <taxon>Mycenaceae</taxon>
        <taxon>Mycena</taxon>
    </lineage>
</organism>
<proteinExistence type="predicted"/>
<evidence type="ECO:0000313" key="3">
    <source>
        <dbReference type="Proteomes" id="UP001218218"/>
    </source>
</evidence>
<evidence type="ECO:0000313" key="2">
    <source>
        <dbReference type="EMBL" id="KAJ7307006.1"/>
    </source>
</evidence>
<accession>A0AAD6Z4N5</accession>
<dbReference type="AlphaFoldDB" id="A0AAD6Z4N5"/>
<protein>
    <submittedName>
        <fullName evidence="2">Uncharacterized protein</fullName>
    </submittedName>
</protein>